<gene>
    <name evidence="1" type="ORF">A4H97_11140</name>
</gene>
<keyword evidence="2" id="KW-1185">Reference proteome</keyword>
<dbReference type="EMBL" id="LVXG01000056">
    <property type="protein sequence ID" value="OQP42716.1"/>
    <property type="molecule type" value="Genomic_DNA"/>
</dbReference>
<sequence length="186" mass="21849">MKENVSEKYRKYLLKIAYDNQYYYTVAGADLQDEEKDKLLINSNKQLVLFSDVASLLQAIKKGEYYFDRDNLQKWEKEFSSSEEPYAEVDLDIVGRTEIDFTDSDELISIHLTLGILTDYAIQIDDKLMIARLYESVIEEFKDSVMDYAIWKITEDLIITFDRNLFLSTLNDLYFSLKKGMILVVH</sequence>
<proteinExistence type="predicted"/>
<dbReference type="AlphaFoldDB" id="A0A1V9E9D4"/>
<reference evidence="2" key="1">
    <citation type="submission" date="2016-04" db="EMBL/GenBank/DDBJ databases">
        <authorList>
            <person name="Chen L."/>
            <person name="Zhuang W."/>
            <person name="Wang G."/>
        </authorList>
    </citation>
    <scope>NUCLEOTIDE SEQUENCE [LARGE SCALE GENOMIC DNA]</scope>
    <source>
        <strain evidence="2">17621</strain>
    </source>
</reference>
<dbReference type="OrthoDB" id="653457at2"/>
<name>A0A1V9E9D4_9BACT</name>
<evidence type="ECO:0000313" key="2">
    <source>
        <dbReference type="Proteomes" id="UP000192610"/>
    </source>
</evidence>
<accession>A0A1V9E9D4</accession>
<evidence type="ECO:0000313" key="1">
    <source>
        <dbReference type="EMBL" id="OQP42716.1"/>
    </source>
</evidence>
<dbReference type="RefSeq" id="WP_133054021.1">
    <property type="nucleotide sequence ID" value="NZ_FOCZ01000005.1"/>
</dbReference>
<protein>
    <submittedName>
        <fullName evidence="1">Uncharacterized protein</fullName>
    </submittedName>
</protein>
<organism evidence="1 2">
    <name type="scientific">Niastella yeongjuensis</name>
    <dbReference type="NCBI Taxonomy" id="354355"/>
    <lineage>
        <taxon>Bacteria</taxon>
        <taxon>Pseudomonadati</taxon>
        <taxon>Bacteroidota</taxon>
        <taxon>Chitinophagia</taxon>
        <taxon>Chitinophagales</taxon>
        <taxon>Chitinophagaceae</taxon>
        <taxon>Niastella</taxon>
    </lineage>
</organism>
<comment type="caution">
    <text evidence="1">The sequence shown here is derived from an EMBL/GenBank/DDBJ whole genome shotgun (WGS) entry which is preliminary data.</text>
</comment>
<dbReference type="Proteomes" id="UP000192610">
    <property type="component" value="Unassembled WGS sequence"/>
</dbReference>